<protein>
    <submittedName>
        <fullName evidence="2">Uncharacterized protein</fullName>
    </submittedName>
</protein>
<dbReference type="RefSeq" id="XP_064768184.1">
    <property type="nucleotide sequence ID" value="XM_064912737.1"/>
</dbReference>
<gene>
    <name evidence="2" type="ORF">BZA70DRAFT_279193</name>
</gene>
<dbReference type="SUPFAM" id="SSF50998">
    <property type="entry name" value="Quinoprotein alcohol dehydrogenase-like"/>
    <property type="match status" value="1"/>
</dbReference>
<dbReference type="InterPro" id="IPR049916">
    <property type="entry name" value="WDR72-like"/>
</dbReference>
<dbReference type="Gene3D" id="2.130.10.10">
    <property type="entry name" value="YVTN repeat-like/Quinoprotein amine dehydrogenase"/>
    <property type="match status" value="1"/>
</dbReference>
<accession>A0ABR1F5P7</accession>
<comment type="caution">
    <text evidence="2">The sequence shown here is derived from an EMBL/GenBank/DDBJ whole genome shotgun (WGS) entry which is preliminary data.</text>
</comment>
<dbReference type="InterPro" id="IPR011047">
    <property type="entry name" value="Quinoprotein_ADH-like_sf"/>
</dbReference>
<dbReference type="Proteomes" id="UP001498771">
    <property type="component" value="Unassembled WGS sequence"/>
</dbReference>
<dbReference type="PANTHER" id="PTHR44099">
    <property type="entry name" value="RABCONNECTIN-3B, ISOFORM A"/>
    <property type="match status" value="1"/>
</dbReference>
<name>A0ABR1F5P7_9ASCO</name>
<feature type="region of interest" description="Disordered" evidence="1">
    <location>
        <begin position="1135"/>
        <end position="1156"/>
    </location>
</feature>
<sequence>MSISPVILPFTHWPVAYNDAFDPVPEDIPTDASKSRNEHLAALAHLPSDTVLTCATVFSRGVVLGLANGAIEVLQWDNFPTHSGSEDLKDRDLKVVSLSPLSTTAGHRQSPVVAMRRITAKDTEGRSELLISAADNGEILKHSLPSGRVLASTTVPFRPNGIIPIDMYLLVYGRSTEMRLLHQGTLESHVIMDGVLENWPIPLPLFAERMVTLNASGDGIYWKIWPDEARVEQITKSGAPIGLFNHAKNHYMLNSAQIKQKKSMSLPKNMSHILGRDTIAVSLGNSEYGDIIDVLTVGDTLWLIVQTDGWCLYMWEEDRFDLVKQESFPGISGASTSDAVDDHHRNWFGIWNHEGAIVFAVVSRISGKTVCTVNNMPASKKPNHVNSLFMVFSYTTMHLRNRSMLLTPWVTEPLDVVVEFFFSEGEIRYRLGDLRTFTWEDDFYPVHRQNHFFTRQKPFKSFAPPTPMIEKTKMNFDVVSSSPGSPAKSLLTAEISNSPLENNKASGPCTSGVVFSGMLVFGCGAFVNFYSLPRYLLAFESPERTIQLPESGKVTHLSSMKTPDNVEYLLIGTNGGVLYLLDAKTWKLSPRIALSGSPVLYSMSLPAKSNLLIRGLAVIASRDGTVCLVNLKKGRRVFTIPGHFAQIRLLATPKDSNILIVLYEDYFGRVCNLRNGKIENQTEIVIENEDEWEVSHVKLRPTIPENTMLYTDARYTINGSSTVFVNVYIVLDEIRKSISSSADSLASDSPCLIVAKSILSTLYPFHIFEKVEVDGHLSSAQTEPDSMTKLVELLFLRKFSSIKSVEGEDPMAALYSVPAKLGSRGISNTLTVFHAHQNLLQTSGEITSMVYLVSVVLARALLEAQLLSDSVTAEDAEKVKIQIEIYIVRFVEVIFSVSEEIEGLQYKRPWLRGFARFWNSDHADFRLAARTCLQARIKQLIARPKELSLTISRWRVLLPGVITPKRRSSTFNALRRMSTGGGSPVEDRRMSLERVTTADAPDLAGIDEVIDDSPESMSVLSGFKGLDDDCIDAVSESSVLAVIILGNLASEFSARVTHVAHREIVTAIEFFLFKSDAASSNPREDSLKTKELQNISIELVGKGWTIWGDDQFFSSDSVIGRLIDFMGADTTPITQSKKAAATSNGDSAETDESEPTLTDADALRHDLLIETICKIAHHSINRVIEICAETIAKSPNPQSRIGAVRMIFYIAKRHPDLLVNRLFPVVDATIASLDPASTGVRNKVVNSITALFNLFVNTYPVISSHRAQQRLALSLLPDIVVVYDLRTGVQMASLEGAKNQLLEIQFSPEGRHVVGIDRVTHEVYVWKLGHSFLSMIQSIGGGGPASIGSGHYSAYYNGAVADAAGMDLVFPRFVGKLKHSHFELSDMKKENSHVSITFKQEKVIEVVVNGKPQVFDFIHT</sequence>
<dbReference type="SUPFAM" id="SSF50969">
    <property type="entry name" value="YVTN repeat-like/Quinoprotein amine dehydrogenase"/>
    <property type="match status" value="1"/>
</dbReference>
<dbReference type="InterPro" id="IPR015943">
    <property type="entry name" value="WD40/YVTN_repeat-like_dom_sf"/>
</dbReference>
<proteinExistence type="predicted"/>
<dbReference type="InterPro" id="IPR011044">
    <property type="entry name" value="Quino_amine_DH_bsu"/>
</dbReference>
<feature type="compositionally biased region" description="Polar residues" evidence="1">
    <location>
        <begin position="1135"/>
        <end position="1147"/>
    </location>
</feature>
<evidence type="ECO:0000313" key="2">
    <source>
        <dbReference type="EMBL" id="KAK7205151.1"/>
    </source>
</evidence>
<dbReference type="GeneID" id="90038249"/>
<dbReference type="PANTHER" id="PTHR44099:SF4">
    <property type="entry name" value="RABCONNECTIN-3B, ISOFORM A"/>
    <property type="match status" value="1"/>
</dbReference>
<dbReference type="EMBL" id="JBBJBU010000006">
    <property type="protein sequence ID" value="KAK7205151.1"/>
    <property type="molecule type" value="Genomic_DNA"/>
</dbReference>
<dbReference type="InterPro" id="IPR016024">
    <property type="entry name" value="ARM-type_fold"/>
</dbReference>
<evidence type="ECO:0000313" key="3">
    <source>
        <dbReference type="Proteomes" id="UP001498771"/>
    </source>
</evidence>
<evidence type="ECO:0000256" key="1">
    <source>
        <dbReference type="SAM" id="MobiDB-lite"/>
    </source>
</evidence>
<reference evidence="2 3" key="1">
    <citation type="submission" date="2024-03" db="EMBL/GenBank/DDBJ databases">
        <title>Genome-scale model development and genomic sequencing of the oleaginous clade Lipomyces.</title>
        <authorList>
            <consortium name="Lawrence Berkeley National Laboratory"/>
            <person name="Czajka J.J."/>
            <person name="Han Y."/>
            <person name="Kim J."/>
            <person name="Mondo S.J."/>
            <person name="Hofstad B.A."/>
            <person name="Robles A."/>
            <person name="Haridas S."/>
            <person name="Riley R."/>
            <person name="LaButti K."/>
            <person name="Pangilinan J."/>
            <person name="Andreopoulos W."/>
            <person name="Lipzen A."/>
            <person name="Yan J."/>
            <person name="Wang M."/>
            <person name="Ng V."/>
            <person name="Grigoriev I.V."/>
            <person name="Spatafora J.W."/>
            <person name="Magnuson J.K."/>
            <person name="Baker S.E."/>
            <person name="Pomraning K.R."/>
        </authorList>
    </citation>
    <scope>NUCLEOTIDE SEQUENCE [LARGE SCALE GENOMIC DNA]</scope>
    <source>
        <strain evidence="2 3">Phaff 52-87</strain>
    </source>
</reference>
<organism evidence="2 3">
    <name type="scientific">Myxozyma melibiosi</name>
    <dbReference type="NCBI Taxonomy" id="54550"/>
    <lineage>
        <taxon>Eukaryota</taxon>
        <taxon>Fungi</taxon>
        <taxon>Dikarya</taxon>
        <taxon>Ascomycota</taxon>
        <taxon>Saccharomycotina</taxon>
        <taxon>Lipomycetes</taxon>
        <taxon>Lipomycetales</taxon>
        <taxon>Lipomycetaceae</taxon>
        <taxon>Myxozyma</taxon>
    </lineage>
</organism>
<keyword evidence="3" id="KW-1185">Reference proteome</keyword>
<dbReference type="SUPFAM" id="SSF48371">
    <property type="entry name" value="ARM repeat"/>
    <property type="match status" value="1"/>
</dbReference>